<keyword evidence="2" id="KW-1185">Reference proteome</keyword>
<gene>
    <name evidence="1" type="ORF">EST38_g9603</name>
</gene>
<evidence type="ECO:0000313" key="2">
    <source>
        <dbReference type="Proteomes" id="UP000290288"/>
    </source>
</evidence>
<accession>A0A4Q2DBP3</accession>
<dbReference type="AlphaFoldDB" id="A0A4Q2DBP3"/>
<reference evidence="1 2" key="1">
    <citation type="submission" date="2019-01" db="EMBL/GenBank/DDBJ databases">
        <title>Draft genome sequence of Psathyrella aberdarensis IHI B618.</title>
        <authorList>
            <person name="Buettner E."/>
            <person name="Kellner H."/>
        </authorList>
    </citation>
    <scope>NUCLEOTIDE SEQUENCE [LARGE SCALE GENOMIC DNA]</scope>
    <source>
        <strain evidence="1 2">IHI B618</strain>
    </source>
</reference>
<dbReference type="EMBL" id="SDEE01000458">
    <property type="protein sequence ID" value="RXW16251.1"/>
    <property type="molecule type" value="Genomic_DNA"/>
</dbReference>
<proteinExistence type="predicted"/>
<organism evidence="1 2">
    <name type="scientific">Candolleomyces aberdarensis</name>
    <dbReference type="NCBI Taxonomy" id="2316362"/>
    <lineage>
        <taxon>Eukaryota</taxon>
        <taxon>Fungi</taxon>
        <taxon>Dikarya</taxon>
        <taxon>Basidiomycota</taxon>
        <taxon>Agaricomycotina</taxon>
        <taxon>Agaricomycetes</taxon>
        <taxon>Agaricomycetidae</taxon>
        <taxon>Agaricales</taxon>
        <taxon>Agaricineae</taxon>
        <taxon>Psathyrellaceae</taxon>
        <taxon>Candolleomyces</taxon>
    </lineage>
</organism>
<comment type="caution">
    <text evidence="1">The sequence shown here is derived from an EMBL/GenBank/DDBJ whole genome shotgun (WGS) entry which is preliminary data.</text>
</comment>
<name>A0A4Q2DBP3_9AGAR</name>
<evidence type="ECO:0000313" key="1">
    <source>
        <dbReference type="EMBL" id="RXW16251.1"/>
    </source>
</evidence>
<sequence>MSVPHAYYLSVLDVQRVRKVYFPDRVAEVSPGVQDVTDGIHVLEFNLIYTSAKVDRGVEVLESVSA</sequence>
<protein>
    <submittedName>
        <fullName evidence="1">Uncharacterized protein</fullName>
    </submittedName>
</protein>
<dbReference type="Proteomes" id="UP000290288">
    <property type="component" value="Unassembled WGS sequence"/>
</dbReference>